<accession>A0A0G0M7Y1</accession>
<evidence type="ECO:0000313" key="2">
    <source>
        <dbReference type="Proteomes" id="UP000033881"/>
    </source>
</evidence>
<organism evidence="1 2">
    <name type="scientific">Candidatus Woesebacteria bacterium GW2011_GWB1_39_12</name>
    <dbReference type="NCBI Taxonomy" id="1618574"/>
    <lineage>
        <taxon>Bacteria</taxon>
        <taxon>Candidatus Woeseibacteriota</taxon>
    </lineage>
</organism>
<protein>
    <submittedName>
        <fullName evidence="1">Uncharacterized protein</fullName>
    </submittedName>
</protein>
<sequence>MDSAFVESLNQSETKCTGVYGAICLLSRAIHGDSFLSFEDDPDVKYCDGTGCLEYNWEEPEWTGREDEAVIFDSDDEERFYRDEDGIDRNRSTGEKVGIESFCRQLDGKYSYVFEVLEYDEERDGDVEDWIVETIYFFKTKEITLDTLKEKIDGQEGSISKILDLNTGETIKLYDFFKLDVEV</sequence>
<dbReference type="EMBL" id="LBWB01000015">
    <property type="protein sequence ID" value="KKR00234.1"/>
    <property type="molecule type" value="Genomic_DNA"/>
</dbReference>
<name>A0A0G0M7Y1_9BACT</name>
<comment type="caution">
    <text evidence="1">The sequence shown here is derived from an EMBL/GenBank/DDBJ whole genome shotgun (WGS) entry which is preliminary data.</text>
</comment>
<proteinExistence type="predicted"/>
<dbReference type="STRING" id="1618574.UT24_C0015G0042"/>
<dbReference type="Proteomes" id="UP000033881">
    <property type="component" value="Unassembled WGS sequence"/>
</dbReference>
<reference evidence="1 2" key="1">
    <citation type="journal article" date="2015" name="Nature">
        <title>rRNA introns, odd ribosomes, and small enigmatic genomes across a large radiation of phyla.</title>
        <authorList>
            <person name="Brown C.T."/>
            <person name="Hug L.A."/>
            <person name="Thomas B.C."/>
            <person name="Sharon I."/>
            <person name="Castelle C.J."/>
            <person name="Singh A."/>
            <person name="Wilkins M.J."/>
            <person name="Williams K.H."/>
            <person name="Banfield J.F."/>
        </authorList>
    </citation>
    <scope>NUCLEOTIDE SEQUENCE [LARGE SCALE GENOMIC DNA]</scope>
</reference>
<evidence type="ECO:0000313" key="1">
    <source>
        <dbReference type="EMBL" id="KKR00234.1"/>
    </source>
</evidence>
<dbReference type="AlphaFoldDB" id="A0A0G0M7Y1"/>
<gene>
    <name evidence="1" type="ORF">UT24_C0015G0042</name>
</gene>